<name>A0A6J4T9A0_9ACTN</name>
<reference evidence="1" key="1">
    <citation type="submission" date="2020-02" db="EMBL/GenBank/DDBJ databases">
        <authorList>
            <person name="Meier V. D."/>
        </authorList>
    </citation>
    <scope>NUCLEOTIDE SEQUENCE</scope>
    <source>
        <strain evidence="1">AVDCRST_MAG05</strain>
    </source>
</reference>
<accession>A0A6J4T9A0</accession>
<gene>
    <name evidence="1" type="ORF">AVDCRST_MAG05-3363</name>
</gene>
<sequence length="39" mass="4243">PREDVATAFALALESPNTVGKTFELLSGETPIREALERL</sequence>
<proteinExistence type="predicted"/>
<dbReference type="EMBL" id="CADCVM010000376">
    <property type="protein sequence ID" value="CAA9516780.1"/>
    <property type="molecule type" value="Genomic_DNA"/>
</dbReference>
<feature type="non-terminal residue" evidence="1">
    <location>
        <position position="1"/>
    </location>
</feature>
<dbReference type="AlphaFoldDB" id="A0A6J4T9A0"/>
<evidence type="ECO:0000313" key="1">
    <source>
        <dbReference type="EMBL" id="CAA9516780.1"/>
    </source>
</evidence>
<organism evidence="1">
    <name type="scientific">uncultured Rubrobacteraceae bacterium</name>
    <dbReference type="NCBI Taxonomy" id="349277"/>
    <lineage>
        <taxon>Bacteria</taxon>
        <taxon>Bacillati</taxon>
        <taxon>Actinomycetota</taxon>
        <taxon>Rubrobacteria</taxon>
        <taxon>Rubrobacterales</taxon>
        <taxon>Rubrobacteraceae</taxon>
        <taxon>environmental samples</taxon>
    </lineage>
</organism>
<protein>
    <submittedName>
        <fullName evidence="1">Uncharacterized protein</fullName>
    </submittedName>
</protein>
<dbReference type="Gene3D" id="3.40.50.720">
    <property type="entry name" value="NAD(P)-binding Rossmann-like Domain"/>
    <property type="match status" value="1"/>
</dbReference>